<evidence type="ECO:0000313" key="2">
    <source>
        <dbReference type="EMBL" id="ANY69258.1"/>
    </source>
</evidence>
<dbReference type="SUPFAM" id="SSF55961">
    <property type="entry name" value="Bet v1-like"/>
    <property type="match status" value="1"/>
</dbReference>
<feature type="transmembrane region" description="Helical" evidence="1">
    <location>
        <begin position="176"/>
        <end position="194"/>
    </location>
</feature>
<accession>A0A1B2DNG7</accession>
<keyword evidence="1" id="KW-0472">Membrane</keyword>
<feature type="transmembrane region" description="Helical" evidence="1">
    <location>
        <begin position="222"/>
        <end position="240"/>
    </location>
</feature>
<organism evidence="2">
    <name type="scientific">Paenibacillus sp. BIHB 4019</name>
    <dbReference type="NCBI Taxonomy" id="1870819"/>
    <lineage>
        <taxon>Bacteria</taxon>
        <taxon>Bacillati</taxon>
        <taxon>Bacillota</taxon>
        <taxon>Bacilli</taxon>
        <taxon>Bacillales</taxon>
        <taxon>Paenibacillaceae</taxon>
        <taxon>Paenibacillus</taxon>
    </lineage>
</organism>
<dbReference type="Pfam" id="PF13781">
    <property type="entry name" value="DoxX_3"/>
    <property type="match status" value="1"/>
</dbReference>
<feature type="transmembrane region" description="Helical" evidence="1">
    <location>
        <begin position="245"/>
        <end position="263"/>
    </location>
</feature>
<evidence type="ECO:0000256" key="1">
    <source>
        <dbReference type="SAM" id="Phobius"/>
    </source>
</evidence>
<dbReference type="RefSeq" id="WP_099520292.1">
    <property type="nucleotide sequence ID" value="NZ_CP016808.1"/>
</dbReference>
<keyword evidence="1" id="KW-0812">Transmembrane</keyword>
<name>A0A1B2DNG7_9BACL</name>
<dbReference type="EMBL" id="CP016808">
    <property type="protein sequence ID" value="ANY69258.1"/>
    <property type="molecule type" value="Genomic_DNA"/>
</dbReference>
<dbReference type="AlphaFoldDB" id="A0A1B2DNG7"/>
<dbReference type="InterPro" id="IPR025695">
    <property type="entry name" value="DoxX-like"/>
</dbReference>
<proteinExistence type="predicted"/>
<keyword evidence="1" id="KW-1133">Transmembrane helix</keyword>
<feature type="transmembrane region" description="Helical" evidence="1">
    <location>
        <begin position="275"/>
        <end position="293"/>
    </location>
</feature>
<evidence type="ECO:0008006" key="3">
    <source>
        <dbReference type="Google" id="ProtNLM"/>
    </source>
</evidence>
<sequence length="312" mass="35798">MSSKRRDKSIYVETTIHTDLDTLWNYTQIPSKHVQWDMRFTKILYLPRHTEEEMQKFQYQTRIGFGLAIAGTGATRARWIEKEEIQSRLSTLSFSSEQKLSLISKGRGYWQYTEQGDDVIFLTRYDYQTRFGAAGKVFDRLLFRPLFGWATAWSFDVLKIWLEQHIPPVATIQRAFIHYASLALLAVLWLYQGIVPKLLYPETGELAQIQASGLFSGWEQQALVLLGLGEAALAIIFVIFHRFPILYSLQLVLLLLLPAVALANNPELLQASYNPATITIPMIGLCFVAWRTCKDLPNASRCLRKPKAKAKY</sequence>
<reference evidence="2" key="1">
    <citation type="submission" date="2016-08" db="EMBL/GenBank/DDBJ databases">
        <title>Complete Genome Seqeunce of Paenibacillus sp. BIHB 4019 from tea rhizoplane.</title>
        <authorList>
            <person name="Thakur R."/>
            <person name="Swarnkar M.K."/>
            <person name="Gulati A."/>
        </authorList>
    </citation>
    <scope>NUCLEOTIDE SEQUENCE [LARGE SCALE GENOMIC DNA]</scope>
    <source>
        <strain evidence="2">BIHB4019</strain>
    </source>
</reference>
<gene>
    <name evidence="2" type="ORF">BBD42_24330</name>
</gene>
<protein>
    <recommendedName>
        <fullName evidence="3">DoxX-like family protein</fullName>
    </recommendedName>
</protein>